<organism evidence="1">
    <name type="scientific">Tanacetum cinerariifolium</name>
    <name type="common">Dalmatian daisy</name>
    <name type="synonym">Chrysanthemum cinerariifolium</name>
    <dbReference type="NCBI Taxonomy" id="118510"/>
    <lineage>
        <taxon>Eukaryota</taxon>
        <taxon>Viridiplantae</taxon>
        <taxon>Streptophyta</taxon>
        <taxon>Embryophyta</taxon>
        <taxon>Tracheophyta</taxon>
        <taxon>Spermatophyta</taxon>
        <taxon>Magnoliopsida</taxon>
        <taxon>eudicotyledons</taxon>
        <taxon>Gunneridae</taxon>
        <taxon>Pentapetalae</taxon>
        <taxon>asterids</taxon>
        <taxon>campanulids</taxon>
        <taxon>Asterales</taxon>
        <taxon>Asteraceae</taxon>
        <taxon>Asteroideae</taxon>
        <taxon>Anthemideae</taxon>
        <taxon>Anthemidinae</taxon>
        <taxon>Tanacetum</taxon>
    </lineage>
</organism>
<gene>
    <name evidence="1" type="ORF">Tci_647348</name>
</gene>
<sequence>EEVERLRLILTPSVHTLPDPDAVVQPCVTLLPSSNEVKIVRDEEPNNDSIQVSTAK</sequence>
<comment type="caution">
    <text evidence="1">The sequence shown here is derived from an EMBL/GenBank/DDBJ whole genome shotgun (WGS) entry which is preliminary data.</text>
</comment>
<feature type="non-terminal residue" evidence="1">
    <location>
        <position position="1"/>
    </location>
</feature>
<proteinExistence type="predicted"/>
<evidence type="ECO:0000313" key="1">
    <source>
        <dbReference type="EMBL" id="GFA75376.1"/>
    </source>
</evidence>
<name>A0A699K6Y5_TANCI</name>
<accession>A0A699K6Y5</accession>
<reference evidence="1" key="1">
    <citation type="journal article" date="2019" name="Sci. Rep.">
        <title>Draft genome of Tanacetum cinerariifolium, the natural source of mosquito coil.</title>
        <authorList>
            <person name="Yamashiro T."/>
            <person name="Shiraishi A."/>
            <person name="Satake H."/>
            <person name="Nakayama K."/>
        </authorList>
    </citation>
    <scope>NUCLEOTIDE SEQUENCE</scope>
</reference>
<dbReference type="AlphaFoldDB" id="A0A699K6Y5"/>
<protein>
    <submittedName>
        <fullName evidence="1">Uncharacterized protein</fullName>
    </submittedName>
</protein>
<dbReference type="EMBL" id="BKCJ010481570">
    <property type="protein sequence ID" value="GFA75376.1"/>
    <property type="molecule type" value="Genomic_DNA"/>
</dbReference>